<comment type="caution">
    <text evidence="1">The sequence shown here is derived from an EMBL/GenBank/DDBJ whole genome shotgun (WGS) entry which is preliminary data.</text>
</comment>
<dbReference type="EMBL" id="JADKFW010000007">
    <property type="protein sequence ID" value="MBK9718183.1"/>
    <property type="molecule type" value="Genomic_DNA"/>
</dbReference>
<dbReference type="Gene3D" id="1.10.1660.10">
    <property type="match status" value="1"/>
</dbReference>
<organism evidence="1 2">
    <name type="scientific">Candidatus Defluviibacterium haderslevense</name>
    <dbReference type="NCBI Taxonomy" id="2981993"/>
    <lineage>
        <taxon>Bacteria</taxon>
        <taxon>Pseudomonadati</taxon>
        <taxon>Bacteroidota</taxon>
        <taxon>Saprospiria</taxon>
        <taxon>Saprospirales</taxon>
        <taxon>Saprospiraceae</taxon>
        <taxon>Candidatus Defluviibacterium</taxon>
    </lineage>
</organism>
<dbReference type="Pfam" id="PF13591">
    <property type="entry name" value="MerR_2"/>
    <property type="match status" value="1"/>
</dbReference>
<evidence type="ECO:0000313" key="1">
    <source>
        <dbReference type="EMBL" id="MBK9718183.1"/>
    </source>
</evidence>
<name>A0A9D7XHZ2_9BACT</name>
<protein>
    <recommendedName>
        <fullName evidence="3">MerR family transcriptional regulator</fullName>
    </recommendedName>
</protein>
<reference evidence="1 2" key="1">
    <citation type="submission" date="2020-10" db="EMBL/GenBank/DDBJ databases">
        <title>Connecting structure to function with the recovery of over 1000 high-quality activated sludge metagenome-assembled genomes encoding full-length rRNA genes using long-read sequencing.</title>
        <authorList>
            <person name="Singleton C.M."/>
            <person name="Petriglieri F."/>
            <person name="Kristensen J.M."/>
            <person name="Kirkegaard R.H."/>
            <person name="Michaelsen T.Y."/>
            <person name="Andersen M.H."/>
            <person name="Karst S.M."/>
            <person name="Dueholm M.S."/>
            <person name="Nielsen P.H."/>
            <person name="Albertsen M."/>
        </authorList>
    </citation>
    <scope>NUCLEOTIDE SEQUENCE [LARGE SCALE GENOMIC DNA]</scope>
    <source>
        <strain evidence="1">Ribe_18-Q3-R11-54_BAT3C.373</strain>
    </source>
</reference>
<proteinExistence type="predicted"/>
<dbReference type="AlphaFoldDB" id="A0A9D7XHZ2"/>
<evidence type="ECO:0008006" key="3">
    <source>
        <dbReference type="Google" id="ProtNLM"/>
    </source>
</evidence>
<gene>
    <name evidence="1" type="ORF">IPO85_11850</name>
</gene>
<sequence length="72" mass="8443">MKNGLIEIINVSISWIYIATEHLPILEKWSRMYVELGINVEGIETIHHLLERIGDLKQEVTVLRNRLGQFEE</sequence>
<dbReference type="Proteomes" id="UP000808349">
    <property type="component" value="Unassembled WGS sequence"/>
</dbReference>
<evidence type="ECO:0000313" key="2">
    <source>
        <dbReference type="Proteomes" id="UP000808349"/>
    </source>
</evidence>
<accession>A0A9D7XHZ2</accession>